<gene>
    <name evidence="1" type="ORF">BJ878DRAFT_484095</name>
</gene>
<comment type="caution">
    <text evidence="1">The sequence shown here is derived from an EMBL/GenBank/DDBJ whole genome shotgun (WGS) entry which is preliminary data.</text>
</comment>
<proteinExistence type="predicted"/>
<sequence length="291" mass="32671">MPPRFIFSSSGEIFRKVERYREGEDARIYTYAIAIERFSGNEIFANFVYEYHGDLDSEQGTPQMQNAAQTQAPHQGVQIQAPQFQLPADLAPADAPAVQDVQDVQSIPGIPDTRLAARTDHGARALDNDALQYLFDLDPPSRQTPYTEPPHNNADSRGIRLCLKGHDYAYLMQLVEAAVVTLHRPLLRCDFHAITEALHRGRQPATGFYRLFGYHNMHSKITKDVQGFRDYQDILLKYGCKSGVQARQAEELYIGLLNAESQLQSRTIILTAMAISTEIALVAAWREACSS</sequence>
<dbReference type="Proteomes" id="UP000887226">
    <property type="component" value="Unassembled WGS sequence"/>
</dbReference>
<keyword evidence="2" id="KW-1185">Reference proteome</keyword>
<reference evidence="1" key="1">
    <citation type="journal article" date="2021" name="IMA Fungus">
        <title>Genomic characterization of three marine fungi, including Emericellopsis atlantica sp. nov. with signatures of a generalist lifestyle and marine biomass degradation.</title>
        <authorList>
            <person name="Hagestad O.C."/>
            <person name="Hou L."/>
            <person name="Andersen J.H."/>
            <person name="Hansen E.H."/>
            <person name="Altermark B."/>
            <person name="Li C."/>
            <person name="Kuhnert E."/>
            <person name="Cox R.J."/>
            <person name="Crous P.W."/>
            <person name="Spatafora J.W."/>
            <person name="Lail K."/>
            <person name="Amirebrahimi M."/>
            <person name="Lipzen A."/>
            <person name="Pangilinan J."/>
            <person name="Andreopoulos W."/>
            <person name="Hayes R.D."/>
            <person name="Ng V."/>
            <person name="Grigoriev I.V."/>
            <person name="Jackson S.A."/>
            <person name="Sutton T.D.S."/>
            <person name="Dobson A.D.W."/>
            <person name="Rama T."/>
        </authorList>
    </citation>
    <scope>NUCLEOTIDE SEQUENCE</scope>
    <source>
        <strain evidence="1">TRa3180A</strain>
    </source>
</reference>
<evidence type="ECO:0000313" key="1">
    <source>
        <dbReference type="EMBL" id="KAG9240165.1"/>
    </source>
</evidence>
<organism evidence="1 2">
    <name type="scientific">Calycina marina</name>
    <dbReference type="NCBI Taxonomy" id="1763456"/>
    <lineage>
        <taxon>Eukaryota</taxon>
        <taxon>Fungi</taxon>
        <taxon>Dikarya</taxon>
        <taxon>Ascomycota</taxon>
        <taxon>Pezizomycotina</taxon>
        <taxon>Leotiomycetes</taxon>
        <taxon>Helotiales</taxon>
        <taxon>Pezizellaceae</taxon>
        <taxon>Calycina</taxon>
    </lineage>
</organism>
<dbReference type="AlphaFoldDB" id="A0A9P8CB41"/>
<evidence type="ECO:0000313" key="2">
    <source>
        <dbReference type="Proteomes" id="UP000887226"/>
    </source>
</evidence>
<protein>
    <submittedName>
        <fullName evidence="1">Uncharacterized protein</fullName>
    </submittedName>
</protein>
<dbReference type="EMBL" id="MU254559">
    <property type="protein sequence ID" value="KAG9240165.1"/>
    <property type="molecule type" value="Genomic_DNA"/>
</dbReference>
<dbReference type="OrthoDB" id="3564104at2759"/>
<name>A0A9P8CB41_9HELO</name>
<accession>A0A9P8CB41</accession>